<organism evidence="2 3">
    <name type="scientific">Bacteroides thetaiotaomicron</name>
    <dbReference type="NCBI Taxonomy" id="818"/>
    <lineage>
        <taxon>Bacteria</taxon>
        <taxon>Pseudomonadati</taxon>
        <taxon>Bacteroidota</taxon>
        <taxon>Bacteroidia</taxon>
        <taxon>Bacteroidales</taxon>
        <taxon>Bacteroidaceae</taxon>
        <taxon>Bacteroides</taxon>
    </lineage>
</organism>
<gene>
    <name evidence="2" type="ORF">ERS852557_02842</name>
</gene>
<evidence type="ECO:0000313" key="3">
    <source>
        <dbReference type="Proteomes" id="UP000095541"/>
    </source>
</evidence>
<name>A0A174U713_BACT4</name>
<keyword evidence="1" id="KW-0472">Membrane</keyword>
<dbReference type="AlphaFoldDB" id="A0A174U713"/>
<dbReference type="Proteomes" id="UP000095541">
    <property type="component" value="Unassembled WGS sequence"/>
</dbReference>
<keyword evidence="1" id="KW-1133">Transmembrane helix</keyword>
<proteinExistence type="predicted"/>
<evidence type="ECO:0000313" key="2">
    <source>
        <dbReference type="EMBL" id="CUQ16491.1"/>
    </source>
</evidence>
<feature type="transmembrane region" description="Helical" evidence="1">
    <location>
        <begin position="41"/>
        <end position="58"/>
    </location>
</feature>
<sequence length="60" mass="6996">MIIYNCATHFSFGFQDTNLGYFKESGAYAFIHPCISFHSKLLFLSFVFLVFYIIGYFCNT</sequence>
<reference evidence="2 3" key="1">
    <citation type="submission" date="2015-09" db="EMBL/GenBank/DDBJ databases">
        <authorList>
            <consortium name="Pathogen Informatics"/>
        </authorList>
    </citation>
    <scope>NUCLEOTIDE SEQUENCE [LARGE SCALE GENOMIC DNA]</scope>
    <source>
        <strain evidence="2 3">2789STDY5834945</strain>
    </source>
</reference>
<dbReference type="EMBL" id="CZBI01000004">
    <property type="protein sequence ID" value="CUQ16491.1"/>
    <property type="molecule type" value="Genomic_DNA"/>
</dbReference>
<protein>
    <submittedName>
        <fullName evidence="2">Uncharacterized protein</fullName>
    </submittedName>
</protein>
<keyword evidence="1" id="KW-0812">Transmembrane</keyword>
<accession>A0A174U713</accession>
<evidence type="ECO:0000256" key="1">
    <source>
        <dbReference type="SAM" id="Phobius"/>
    </source>
</evidence>